<dbReference type="EC" id="2.7.-.-" evidence="2"/>
<dbReference type="Pfam" id="PF01636">
    <property type="entry name" value="APH"/>
    <property type="match status" value="1"/>
</dbReference>
<dbReference type="GO" id="GO:0016740">
    <property type="term" value="F:transferase activity"/>
    <property type="evidence" value="ECO:0007669"/>
    <property type="project" value="UniProtKB-KW"/>
</dbReference>
<name>A0ABU3RE68_9BACL</name>
<dbReference type="SUPFAM" id="SSF56112">
    <property type="entry name" value="Protein kinase-like (PK-like)"/>
    <property type="match status" value="1"/>
</dbReference>
<proteinExistence type="predicted"/>
<sequence length="301" mass="32727">MSQANDLVIDAALVKSLISTQFPQWADLPMEQVISGGTDNVIYRLGTNMAVRLPRAEWAVGQVEKEQKWLPKLAALLPIPIHAPIAFGAPTEGYPRHWSVYRWLEGENATVRQVEDHNHAANALAQFVTAMQRIDSDGGPPPGAHNSGRGEPLAKRDAAVRAAIVTLQGIVEAHAATAVWEAALQAPVWQGKPVWIHGDLHPGNLLMEEGRLSAVIDFGTLGVGDPACDLMVAWTFLAAQGRERFRAALPIDDAAWLRGSGWALSFGLIALAYYLETNLVLAEISRRTINEVLADYKNGLL</sequence>
<dbReference type="PANTHER" id="PTHR21310">
    <property type="entry name" value="AMINOGLYCOSIDE PHOSPHOTRANSFERASE-RELATED-RELATED"/>
    <property type="match status" value="1"/>
</dbReference>
<evidence type="ECO:0000313" key="3">
    <source>
        <dbReference type="Proteomes" id="UP001260980"/>
    </source>
</evidence>
<dbReference type="InterPro" id="IPR051678">
    <property type="entry name" value="AGP_Transferase"/>
</dbReference>
<protein>
    <submittedName>
        <fullName evidence="2">Aminoglycoside phosphotransferase family protein</fullName>
        <ecNumber evidence="2">2.7.-.-</ecNumber>
    </submittedName>
</protein>
<dbReference type="CDD" id="cd05155">
    <property type="entry name" value="APH_ChoK_like_1"/>
    <property type="match status" value="1"/>
</dbReference>
<organism evidence="2 3">
    <name type="scientific">Paenibacillus violae</name>
    <dbReference type="NCBI Taxonomy" id="3077234"/>
    <lineage>
        <taxon>Bacteria</taxon>
        <taxon>Bacillati</taxon>
        <taxon>Bacillota</taxon>
        <taxon>Bacilli</taxon>
        <taxon>Bacillales</taxon>
        <taxon>Paenibacillaceae</taxon>
        <taxon>Paenibacillus</taxon>
    </lineage>
</organism>
<dbReference type="RefSeq" id="WP_315952716.1">
    <property type="nucleotide sequence ID" value="NZ_JAWCUD010000004.1"/>
</dbReference>
<evidence type="ECO:0000313" key="2">
    <source>
        <dbReference type="EMBL" id="MDU0202552.1"/>
    </source>
</evidence>
<dbReference type="Gene3D" id="3.90.1200.10">
    <property type="match status" value="1"/>
</dbReference>
<keyword evidence="3" id="KW-1185">Reference proteome</keyword>
<dbReference type="InterPro" id="IPR011009">
    <property type="entry name" value="Kinase-like_dom_sf"/>
</dbReference>
<gene>
    <name evidence="2" type="ORF">RQP52_15720</name>
</gene>
<dbReference type="Proteomes" id="UP001260980">
    <property type="component" value="Unassembled WGS sequence"/>
</dbReference>
<comment type="caution">
    <text evidence="2">The sequence shown here is derived from an EMBL/GenBank/DDBJ whole genome shotgun (WGS) entry which is preliminary data.</text>
</comment>
<dbReference type="Gene3D" id="3.30.200.20">
    <property type="entry name" value="Phosphorylase Kinase, domain 1"/>
    <property type="match status" value="1"/>
</dbReference>
<keyword evidence="2" id="KW-0808">Transferase</keyword>
<reference evidence="2 3" key="1">
    <citation type="submission" date="2023-10" db="EMBL/GenBank/DDBJ databases">
        <title>Paenibacillus strain PFR10 Genome sequencing and assembly.</title>
        <authorList>
            <person name="Kim I."/>
        </authorList>
    </citation>
    <scope>NUCLEOTIDE SEQUENCE [LARGE SCALE GENOMIC DNA]</scope>
    <source>
        <strain evidence="2 3">PFR10</strain>
    </source>
</reference>
<dbReference type="InterPro" id="IPR002575">
    <property type="entry name" value="Aminoglycoside_PTrfase"/>
</dbReference>
<evidence type="ECO:0000259" key="1">
    <source>
        <dbReference type="Pfam" id="PF01636"/>
    </source>
</evidence>
<accession>A0ABU3RE68</accession>
<dbReference type="EMBL" id="JAWCUD010000004">
    <property type="protein sequence ID" value="MDU0202552.1"/>
    <property type="molecule type" value="Genomic_DNA"/>
</dbReference>
<feature type="domain" description="Aminoglycoside phosphotransferase" evidence="1">
    <location>
        <begin position="33"/>
        <end position="257"/>
    </location>
</feature>
<dbReference type="PANTHER" id="PTHR21310:SF42">
    <property type="entry name" value="BIFUNCTIONAL AAC_APH"/>
    <property type="match status" value="1"/>
</dbReference>